<dbReference type="RefSeq" id="WP_263128188.1">
    <property type="nucleotide sequence ID" value="NZ_CP106856.1"/>
</dbReference>
<keyword evidence="3" id="KW-1185">Reference proteome</keyword>
<dbReference type="Proteomes" id="UP001063368">
    <property type="component" value="Chromosome"/>
</dbReference>
<dbReference type="Gene3D" id="1.10.10.10">
    <property type="entry name" value="Winged helix-like DNA-binding domain superfamily/Winged helix DNA-binding domain"/>
    <property type="match status" value="2"/>
</dbReference>
<proteinExistence type="predicted"/>
<protein>
    <submittedName>
        <fullName evidence="2">AsnC family transcriptional regulator</fullName>
    </submittedName>
</protein>
<dbReference type="PANTHER" id="PTHR30154:SF34">
    <property type="entry name" value="TRANSCRIPTIONAL REGULATOR AZLB"/>
    <property type="match status" value="1"/>
</dbReference>
<dbReference type="InterPro" id="IPR036388">
    <property type="entry name" value="WH-like_DNA-bd_sf"/>
</dbReference>
<evidence type="ECO:0000313" key="3">
    <source>
        <dbReference type="Proteomes" id="UP001063368"/>
    </source>
</evidence>
<dbReference type="InterPro" id="IPR011008">
    <property type="entry name" value="Dimeric_a/b-barrel"/>
</dbReference>
<evidence type="ECO:0000259" key="1">
    <source>
        <dbReference type="Pfam" id="PF13404"/>
    </source>
</evidence>
<dbReference type="SUPFAM" id="SSF54909">
    <property type="entry name" value="Dimeric alpha+beta barrel"/>
    <property type="match status" value="1"/>
</dbReference>
<dbReference type="InterPro" id="IPR000485">
    <property type="entry name" value="AsnC-type_HTH_dom"/>
</dbReference>
<reference evidence="2" key="1">
    <citation type="submission" date="2022-09" db="EMBL/GenBank/DDBJ databases">
        <authorList>
            <person name="Li D."/>
            <person name="Cheng J."/>
            <person name="Li Y."/>
        </authorList>
    </citation>
    <scope>NUCLEOTIDE SEQUENCE</scope>
    <source>
        <strain evidence="2">DL</strain>
    </source>
</reference>
<organism evidence="2 3">
    <name type="scientific">Arthrobacter koreensis</name>
    <dbReference type="NCBI Taxonomy" id="199136"/>
    <lineage>
        <taxon>Bacteria</taxon>
        <taxon>Bacillati</taxon>
        <taxon>Actinomycetota</taxon>
        <taxon>Actinomycetes</taxon>
        <taxon>Micrococcales</taxon>
        <taxon>Micrococcaceae</taxon>
        <taxon>Arthrobacter</taxon>
    </lineage>
</organism>
<dbReference type="Gene3D" id="3.30.70.920">
    <property type="match status" value="1"/>
</dbReference>
<name>A0ABY6FTN4_9MICC</name>
<dbReference type="EMBL" id="CP106856">
    <property type="protein sequence ID" value="UYB36508.1"/>
    <property type="molecule type" value="Genomic_DNA"/>
</dbReference>
<dbReference type="PANTHER" id="PTHR30154">
    <property type="entry name" value="LEUCINE-RESPONSIVE REGULATORY PROTEIN"/>
    <property type="match status" value="1"/>
</dbReference>
<sequence length="340" mass="36952">MNRQLDEDDLLLINALQIGPRLPWTAIGAVLDRHPTSLALRWEKLVAAGAAWITSHPVGDPEQMSLSFHDVQCDPAQRRSVVQALAALPDVFSIDECHRNRDMMLTVITPTPAWLAESVYPLFDRIPGLTRYETSFCTQLHHGADSWQLGALNAVQRKKLSQLAGNQTAYRGPLPPAYGEILQVLSRNGRASAADIAAETGLHPATARRQLQKVLGSGSLALRCEVAHGLAGFPIICQWFARLPAAEHSRTASALADSGTLRLCASTTGPTNFTFMMWLRSAADIMNTERSLGERFPALEITESVVVATVAKRVGWILNRNGTAAGNLTVPGEAWKHVAS</sequence>
<dbReference type="Pfam" id="PF13404">
    <property type="entry name" value="HTH_AsnC-type"/>
    <property type="match status" value="1"/>
</dbReference>
<gene>
    <name evidence="2" type="ORF">N9A08_02140</name>
</gene>
<accession>A0ABY6FTN4</accession>
<evidence type="ECO:0000313" key="2">
    <source>
        <dbReference type="EMBL" id="UYB36508.1"/>
    </source>
</evidence>
<feature type="domain" description="HTH asnC-type" evidence="1">
    <location>
        <begin position="180"/>
        <end position="212"/>
    </location>
</feature>
<dbReference type="SUPFAM" id="SSF46785">
    <property type="entry name" value="Winged helix' DNA-binding domain"/>
    <property type="match status" value="1"/>
</dbReference>
<dbReference type="InterPro" id="IPR036390">
    <property type="entry name" value="WH_DNA-bd_sf"/>
</dbReference>